<evidence type="ECO:0000256" key="4">
    <source>
        <dbReference type="ARBA" id="ARBA00023136"/>
    </source>
</evidence>
<keyword evidence="2 5" id="KW-0812">Transmembrane</keyword>
<comment type="caution">
    <text evidence="7">The sequence shown here is derived from an EMBL/GenBank/DDBJ whole genome shotgun (WGS) entry which is preliminary data.</text>
</comment>
<dbReference type="AlphaFoldDB" id="A0A7W5C771"/>
<dbReference type="InterPro" id="IPR013525">
    <property type="entry name" value="ABC2_TM"/>
</dbReference>
<feature type="transmembrane region" description="Helical" evidence="5">
    <location>
        <begin position="12"/>
        <end position="33"/>
    </location>
</feature>
<keyword evidence="4 5" id="KW-0472">Membrane</keyword>
<dbReference type="Gene3D" id="3.40.1710.10">
    <property type="entry name" value="abc type-2 transporter like domain"/>
    <property type="match status" value="1"/>
</dbReference>
<feature type="domain" description="ABC-2 type transporter transmembrane" evidence="6">
    <location>
        <begin position="18"/>
        <end position="368"/>
    </location>
</feature>
<evidence type="ECO:0000256" key="2">
    <source>
        <dbReference type="ARBA" id="ARBA00022692"/>
    </source>
</evidence>
<feature type="transmembrane region" description="Helical" evidence="5">
    <location>
        <begin position="293"/>
        <end position="310"/>
    </location>
</feature>
<dbReference type="EMBL" id="JACHXW010000006">
    <property type="protein sequence ID" value="MBB3152433.1"/>
    <property type="molecule type" value="Genomic_DNA"/>
</dbReference>
<evidence type="ECO:0000313" key="7">
    <source>
        <dbReference type="EMBL" id="MBB3152433.1"/>
    </source>
</evidence>
<dbReference type="PANTHER" id="PTHR43077">
    <property type="entry name" value="TRANSPORT PERMEASE YVFS-RELATED"/>
    <property type="match status" value="1"/>
</dbReference>
<feature type="transmembrane region" description="Helical" evidence="5">
    <location>
        <begin position="266"/>
        <end position="286"/>
    </location>
</feature>
<comment type="subcellular location">
    <subcellularLocation>
        <location evidence="1">Membrane</location>
        <topology evidence="1">Multi-pass membrane protein</topology>
    </subcellularLocation>
</comment>
<organism evidence="7 8">
    <name type="scientific">Paenibacillus endophyticus</name>
    <dbReference type="NCBI Taxonomy" id="1294268"/>
    <lineage>
        <taxon>Bacteria</taxon>
        <taxon>Bacillati</taxon>
        <taxon>Bacillota</taxon>
        <taxon>Bacilli</taxon>
        <taxon>Bacillales</taxon>
        <taxon>Paenibacillaceae</taxon>
        <taxon>Paenibacillus</taxon>
    </lineage>
</organism>
<dbReference type="PANTHER" id="PTHR43077:SF5">
    <property type="entry name" value="PHAGE INFECTION PROTEIN"/>
    <property type="match status" value="1"/>
</dbReference>
<feature type="transmembrane region" description="Helical" evidence="5">
    <location>
        <begin position="349"/>
        <end position="369"/>
    </location>
</feature>
<evidence type="ECO:0000313" key="8">
    <source>
        <dbReference type="Proteomes" id="UP000518605"/>
    </source>
</evidence>
<sequence length="389" mass="41841">MRNALQAFMKRPTTWVGMITAIMFQVIFSVIWMTGYNGVTDRIDQLHIAIVNEDQQMGTQVASSLVQRLPFNMNEMAGIDEAKQMLDERELQMVVWIPSDFSQKATAADGTASIQYIINESNPALIKSIMSGAAAQITTEVNKQAIAGGIQTVLGNMQLPAEQAGAAAQGLSERVTSDIQSTNVIKGMNNQMVPMMLVLASYVGAMIMGMNFEQSAMALGGSVSKWNRYAARSILNVAAAVIISLVGSSLLAAFGAQMDQGFLHIWMFQLLFVLTFIFVSQMFIYLFGLSGMLFNIILLSAQLVTSGAIVPRELLSDFYIKLGDILPATYAVEGTMNILFGGPAATSDALALSMVAVAAIAISTLAVAAKRKAVLQHQPKAAIASHKHS</sequence>
<feature type="transmembrane region" description="Helical" evidence="5">
    <location>
        <begin position="233"/>
        <end position="254"/>
    </location>
</feature>
<dbReference type="RefSeq" id="WP_183562383.1">
    <property type="nucleotide sequence ID" value="NZ_CBCSLB010000005.1"/>
</dbReference>
<evidence type="ECO:0000256" key="1">
    <source>
        <dbReference type="ARBA" id="ARBA00004141"/>
    </source>
</evidence>
<reference evidence="7 8" key="1">
    <citation type="submission" date="2020-08" db="EMBL/GenBank/DDBJ databases">
        <title>Genomic Encyclopedia of Type Strains, Phase III (KMG-III): the genomes of soil and plant-associated and newly described type strains.</title>
        <authorList>
            <person name="Whitman W."/>
        </authorList>
    </citation>
    <scope>NUCLEOTIDE SEQUENCE [LARGE SCALE GENOMIC DNA]</scope>
    <source>
        <strain evidence="7 8">CECT 8234</strain>
    </source>
</reference>
<keyword evidence="3 5" id="KW-1133">Transmembrane helix</keyword>
<dbReference type="Pfam" id="PF12698">
    <property type="entry name" value="ABC2_membrane_3"/>
    <property type="match status" value="1"/>
</dbReference>
<gene>
    <name evidence="7" type="ORF">FHS16_002483</name>
</gene>
<name>A0A7W5C771_9BACL</name>
<dbReference type="Proteomes" id="UP000518605">
    <property type="component" value="Unassembled WGS sequence"/>
</dbReference>
<evidence type="ECO:0000256" key="5">
    <source>
        <dbReference type="SAM" id="Phobius"/>
    </source>
</evidence>
<keyword evidence="8" id="KW-1185">Reference proteome</keyword>
<proteinExistence type="predicted"/>
<protein>
    <submittedName>
        <fullName evidence="7">YhgE/Pip-like protein</fullName>
    </submittedName>
</protein>
<dbReference type="GO" id="GO:0140359">
    <property type="term" value="F:ABC-type transporter activity"/>
    <property type="evidence" value="ECO:0007669"/>
    <property type="project" value="InterPro"/>
</dbReference>
<evidence type="ECO:0000259" key="6">
    <source>
        <dbReference type="Pfam" id="PF12698"/>
    </source>
</evidence>
<dbReference type="InterPro" id="IPR051328">
    <property type="entry name" value="T7SS_ABC-Transporter"/>
</dbReference>
<evidence type="ECO:0000256" key="3">
    <source>
        <dbReference type="ARBA" id="ARBA00022989"/>
    </source>
</evidence>
<feature type="transmembrane region" description="Helical" evidence="5">
    <location>
        <begin position="192"/>
        <end position="212"/>
    </location>
</feature>
<accession>A0A7W5C771</accession>
<dbReference type="GO" id="GO:0016020">
    <property type="term" value="C:membrane"/>
    <property type="evidence" value="ECO:0007669"/>
    <property type="project" value="UniProtKB-SubCell"/>
</dbReference>